<name>R4K5E3_CLOPA</name>
<gene>
    <name evidence="2" type="ORF">Clopa_2026</name>
</gene>
<dbReference type="Pfam" id="PF08984">
    <property type="entry name" value="DUF1858"/>
    <property type="match status" value="1"/>
</dbReference>
<reference evidence="2 3" key="1">
    <citation type="submission" date="2012-01" db="EMBL/GenBank/DDBJ databases">
        <title>Complete sequence of chromosome of Clostridium pasteurianum BC1.</title>
        <authorList>
            <consortium name="US DOE Joint Genome Institute"/>
            <person name="Lucas S."/>
            <person name="Han J."/>
            <person name="Lapidus A."/>
            <person name="Cheng J.-F."/>
            <person name="Goodwin L."/>
            <person name="Pitluck S."/>
            <person name="Peters L."/>
            <person name="Mikhailova N."/>
            <person name="Teshima H."/>
            <person name="Detter J.C."/>
            <person name="Han C."/>
            <person name="Tapia R."/>
            <person name="Land M."/>
            <person name="Hauser L."/>
            <person name="Kyrpides N."/>
            <person name="Ivanova N."/>
            <person name="Pagani I."/>
            <person name="Dunn J."/>
            <person name="Taghavi S."/>
            <person name="Francis A."/>
            <person name="van der Lelie D."/>
            <person name="Woyke T."/>
        </authorList>
    </citation>
    <scope>NUCLEOTIDE SEQUENCE [LARGE SCALE GENOMIC DNA]</scope>
    <source>
        <strain evidence="2 3">BC1</strain>
    </source>
</reference>
<evidence type="ECO:0000259" key="1">
    <source>
        <dbReference type="Pfam" id="PF08984"/>
    </source>
</evidence>
<dbReference type="PANTHER" id="PTHR39341">
    <property type="entry name" value="BSL7085 PROTEIN"/>
    <property type="match status" value="1"/>
</dbReference>
<proteinExistence type="predicted"/>
<dbReference type="InterPro" id="IPR038062">
    <property type="entry name" value="ScdA-like_N_sf"/>
</dbReference>
<dbReference type="Proteomes" id="UP000013523">
    <property type="component" value="Chromosome"/>
</dbReference>
<dbReference type="InterPro" id="IPR023883">
    <property type="entry name" value="CHP03980_redox-disulphide"/>
</dbReference>
<dbReference type="OrthoDB" id="15017at2"/>
<keyword evidence="3" id="KW-1185">Reference proteome</keyword>
<dbReference type="EMBL" id="CP003261">
    <property type="protein sequence ID" value="AGK96916.1"/>
    <property type="molecule type" value="Genomic_DNA"/>
</dbReference>
<evidence type="ECO:0000313" key="2">
    <source>
        <dbReference type="EMBL" id="AGK96916.1"/>
    </source>
</evidence>
<dbReference type="STRING" id="86416.Clopa_2026"/>
<evidence type="ECO:0000313" key="3">
    <source>
        <dbReference type="Proteomes" id="UP000013523"/>
    </source>
</evidence>
<dbReference type="Gene3D" id="1.10.3910.10">
    <property type="entry name" value="SP0561-like"/>
    <property type="match status" value="1"/>
</dbReference>
<dbReference type="KEGG" id="cpas:Clopa_2026"/>
<dbReference type="PANTHER" id="PTHR39341:SF1">
    <property type="entry name" value="DUF1858 DOMAIN-CONTAINING PROTEIN"/>
    <property type="match status" value="1"/>
</dbReference>
<feature type="domain" description="DUF1858" evidence="1">
    <location>
        <begin position="2"/>
        <end position="55"/>
    </location>
</feature>
<dbReference type="AlphaFoldDB" id="R4K5E3"/>
<dbReference type="PATRIC" id="fig|86416.3.peg.1998"/>
<sequence>MITKDMTIGKIIKHYPEKIEVLMEFGLYCNDCLSAKFETVEKAAQVHEFDLEELIYQLNLSEER</sequence>
<organism evidence="2 3">
    <name type="scientific">Clostridium pasteurianum BC1</name>
    <dbReference type="NCBI Taxonomy" id="86416"/>
    <lineage>
        <taxon>Bacteria</taxon>
        <taxon>Bacillati</taxon>
        <taxon>Bacillota</taxon>
        <taxon>Clostridia</taxon>
        <taxon>Eubacteriales</taxon>
        <taxon>Clostridiaceae</taxon>
        <taxon>Clostridium</taxon>
    </lineage>
</organism>
<dbReference type="eggNOG" id="COG2846">
    <property type="taxonomic scope" value="Bacteria"/>
</dbReference>
<protein>
    <submittedName>
        <fullName evidence="2">Hydrid cluster protein-associated redox disulfide domain protein</fullName>
    </submittedName>
</protein>
<dbReference type="HOGENOM" id="CLU_180540_1_0_9"/>
<dbReference type="NCBIfam" id="TIGR03980">
    <property type="entry name" value="prismane_assoc"/>
    <property type="match status" value="1"/>
</dbReference>
<accession>R4K5E3</accession>
<dbReference type="SUPFAM" id="SSF140683">
    <property type="entry name" value="SP0561-like"/>
    <property type="match status" value="1"/>
</dbReference>
<dbReference type="RefSeq" id="WP_015615224.1">
    <property type="nucleotide sequence ID" value="NC_021182.1"/>
</dbReference>
<dbReference type="InterPro" id="IPR015077">
    <property type="entry name" value="DUF1858"/>
</dbReference>